<dbReference type="PANTHER" id="PTHR14187:SF5">
    <property type="entry name" value="HEAT SHOCK 70 KDA PROTEIN 12A"/>
    <property type="match status" value="1"/>
</dbReference>
<dbReference type="CDD" id="cd10229">
    <property type="entry name" value="ASKHA_NBD_HSP70_HSPA12"/>
    <property type="match status" value="1"/>
</dbReference>
<evidence type="ECO:0000256" key="4">
    <source>
        <dbReference type="SAM" id="MobiDB-lite"/>
    </source>
</evidence>
<name>A0A6J8DKP5_MYTCO</name>
<dbReference type="PANTHER" id="PTHR14187">
    <property type="entry name" value="ALPHA KINASE/ELONGATION FACTOR 2 KINASE"/>
    <property type="match status" value="1"/>
</dbReference>
<sequence>MDRFEEKLHSFEDGRRSIMVRWNGNNAKCISPKFIQMEHTTGAFIPSESHRGETLQSNTPSLIHVFDKMWYFVSSAVLCKSYGNQEYTEEDKEILEIPDSTLQNKNTNIEKTLPLHAEIEEDKEDNTSEDEDSGDENDLHICGWCKCEIIGLSRFFRHKLRCKRNKQRAEASHPDENFEGTGSGEYNVEIIIENVNDDWTEKAVKKKMKLQKQSHVGFRLTHKEKGSLILWTKLSATMLKDEDTFVRCLEQFLTLILRQCPLEIQTYAEIRTNITIVEWSEGYETNQDDLMTCGRCYNAFYSLNDFSDHKGLSCKKREKQQPKEVCDLVGDDHVKDETNEPEVQQEFKGETNARQLVAAIDFGTTYSGYAYCLQSDYMSDKKKLELKFPDWKIGDGRASYKAPNCVLFKSDMSFHSFGYDAINMCEIFMHKDEIDEMFYFDNFKMVLFDDKEGLTKDTWLYETFTSATGKRKKMKAIDVFAAVIHYFQHHLLEVVNILDIKDDEVYWVLTVPAIWNLKAKQFMRDAAKHAGISSQQFTLALEPEVAAMHCLRRSNLAQGTEDEELAVMNEGDKYVVLDQGGGTTDITVHQVVSKNSVKEIYQSCGGNWGGSTVSDEILKFISNFVGQDVMKYFVENSQSEYFELRHDIERMKESLSDTSSKVTIRLPISLLQAYKSVNKQSLSTDQHAGQHKHHKYIKLNKEKLRIPNEIFRSFYDPSIYRVTNELEFLFSKQEFADVKMLLAVGGFSQSNILKDAISQKLGPYIRVIVPEDPEVAVLKGAVLYGFEPEIVTARISRFTYGVAVKKIKSTEKGVQMFVSSHSEEFDIHVRKGQVLTVGHFLEEHLYVCELNEQSQVCLQFFSTEDIYPEYTTSQNCTMIGILCVDVEPSETKEVVLSVRINASETDFRASVTNNQSGSECKTSFDFYV</sequence>
<accession>A0A6J8DKP5</accession>
<reference evidence="5 6" key="1">
    <citation type="submission" date="2020-06" db="EMBL/GenBank/DDBJ databases">
        <authorList>
            <person name="Li R."/>
            <person name="Bekaert M."/>
        </authorList>
    </citation>
    <scope>NUCLEOTIDE SEQUENCE [LARGE SCALE GENOMIC DNA]</scope>
    <source>
        <strain evidence="6">wild</strain>
    </source>
</reference>
<proteinExistence type="inferred from homology"/>
<keyword evidence="3" id="KW-0067">ATP-binding</keyword>
<dbReference type="EMBL" id="CACVKT020007587">
    <property type="protein sequence ID" value="CAC5408689.1"/>
    <property type="molecule type" value="Genomic_DNA"/>
</dbReference>
<evidence type="ECO:0000256" key="3">
    <source>
        <dbReference type="ARBA" id="ARBA00022840"/>
    </source>
</evidence>
<dbReference type="InterPro" id="IPR043129">
    <property type="entry name" value="ATPase_NBD"/>
</dbReference>
<gene>
    <name evidence="5" type="ORF">MCOR_42058</name>
</gene>
<dbReference type="Gene3D" id="3.90.640.10">
    <property type="entry name" value="Actin, Chain A, domain 4"/>
    <property type="match status" value="1"/>
</dbReference>
<evidence type="ECO:0000256" key="2">
    <source>
        <dbReference type="ARBA" id="ARBA00022741"/>
    </source>
</evidence>
<dbReference type="AlphaFoldDB" id="A0A6J8DKP5"/>
<keyword evidence="2" id="KW-0547">Nucleotide-binding</keyword>
<dbReference type="Pfam" id="PF00012">
    <property type="entry name" value="HSP70"/>
    <property type="match status" value="1"/>
</dbReference>
<evidence type="ECO:0000313" key="5">
    <source>
        <dbReference type="EMBL" id="CAC5408689.1"/>
    </source>
</evidence>
<comment type="similarity">
    <text evidence="1">Belongs to the heat shock protein 70 family.</text>
</comment>
<evidence type="ECO:0008006" key="7">
    <source>
        <dbReference type="Google" id="ProtNLM"/>
    </source>
</evidence>
<evidence type="ECO:0000313" key="6">
    <source>
        <dbReference type="Proteomes" id="UP000507470"/>
    </source>
</evidence>
<dbReference type="GO" id="GO:0140662">
    <property type="term" value="F:ATP-dependent protein folding chaperone"/>
    <property type="evidence" value="ECO:0007669"/>
    <property type="project" value="InterPro"/>
</dbReference>
<evidence type="ECO:0000256" key="1">
    <source>
        <dbReference type="ARBA" id="ARBA00007381"/>
    </source>
</evidence>
<feature type="compositionally biased region" description="Acidic residues" evidence="4">
    <location>
        <begin position="119"/>
        <end position="136"/>
    </location>
</feature>
<dbReference type="Gene3D" id="3.30.420.40">
    <property type="match status" value="2"/>
</dbReference>
<dbReference type="Proteomes" id="UP000507470">
    <property type="component" value="Unassembled WGS sequence"/>
</dbReference>
<dbReference type="OrthoDB" id="2963168at2759"/>
<dbReference type="SUPFAM" id="SSF53067">
    <property type="entry name" value="Actin-like ATPase domain"/>
    <property type="match status" value="2"/>
</dbReference>
<feature type="region of interest" description="Disordered" evidence="4">
    <location>
        <begin position="114"/>
        <end position="136"/>
    </location>
</feature>
<dbReference type="InterPro" id="IPR013126">
    <property type="entry name" value="Hsp_70_fam"/>
</dbReference>
<protein>
    <recommendedName>
        <fullName evidence="7">HSPA12A</fullName>
    </recommendedName>
</protein>
<keyword evidence="6" id="KW-1185">Reference proteome</keyword>
<dbReference type="GO" id="GO:0005524">
    <property type="term" value="F:ATP binding"/>
    <property type="evidence" value="ECO:0007669"/>
    <property type="project" value="UniProtKB-KW"/>
</dbReference>
<organism evidence="5 6">
    <name type="scientific">Mytilus coruscus</name>
    <name type="common">Sea mussel</name>
    <dbReference type="NCBI Taxonomy" id="42192"/>
    <lineage>
        <taxon>Eukaryota</taxon>
        <taxon>Metazoa</taxon>
        <taxon>Spiralia</taxon>
        <taxon>Lophotrochozoa</taxon>
        <taxon>Mollusca</taxon>
        <taxon>Bivalvia</taxon>
        <taxon>Autobranchia</taxon>
        <taxon>Pteriomorphia</taxon>
        <taxon>Mytilida</taxon>
        <taxon>Mytiloidea</taxon>
        <taxon>Mytilidae</taxon>
        <taxon>Mytilinae</taxon>
        <taxon>Mytilus</taxon>
    </lineage>
</organism>